<reference evidence="1" key="1">
    <citation type="submission" date="2023-01" db="EMBL/GenBank/DDBJ databases">
        <title>Draft genome sequence of Nocardiopsis sp. LSu2-4 isolated from halophytes.</title>
        <authorList>
            <person name="Duangmal K."/>
            <person name="Chantavorakit T."/>
        </authorList>
    </citation>
    <scope>NUCLEOTIDE SEQUENCE</scope>
    <source>
        <strain evidence="1">LSu2-4</strain>
    </source>
</reference>
<keyword evidence="2" id="KW-1185">Reference proteome</keyword>
<dbReference type="Proteomes" id="UP001165685">
    <property type="component" value="Unassembled WGS sequence"/>
</dbReference>
<gene>
    <name evidence="1" type="ORF">O4U47_14460</name>
</gene>
<comment type="caution">
    <text evidence="1">The sequence shown here is derived from an EMBL/GenBank/DDBJ whole genome shotgun (WGS) entry which is preliminary data.</text>
</comment>
<evidence type="ECO:0000313" key="1">
    <source>
        <dbReference type="EMBL" id="MDA2805718.1"/>
    </source>
</evidence>
<protein>
    <submittedName>
        <fullName evidence="1">Uncharacterized protein</fullName>
    </submittedName>
</protein>
<sequence length="92" mass="10214">MNLIEGETSDPHKISNLSKLLDEGETATGRYAVAPESTEQDRQQLEDWCAEREENVRAVHLSGQDESGSLASLVERHHVISGNTVGLAIWWN</sequence>
<accession>A0ABT4TLZ8</accession>
<dbReference type="RefSeq" id="WP_270678371.1">
    <property type="nucleotide sequence ID" value="NZ_JAQFWP010000024.1"/>
</dbReference>
<name>A0ABT4TLZ8_9ACTN</name>
<organism evidence="1 2">
    <name type="scientific">Nocardiopsis suaedae</name>
    <dbReference type="NCBI Taxonomy" id="3018444"/>
    <lineage>
        <taxon>Bacteria</taxon>
        <taxon>Bacillati</taxon>
        <taxon>Actinomycetota</taxon>
        <taxon>Actinomycetes</taxon>
        <taxon>Streptosporangiales</taxon>
        <taxon>Nocardiopsidaceae</taxon>
        <taxon>Nocardiopsis</taxon>
    </lineage>
</organism>
<proteinExistence type="predicted"/>
<dbReference type="EMBL" id="JAQFWP010000024">
    <property type="protein sequence ID" value="MDA2805718.1"/>
    <property type="molecule type" value="Genomic_DNA"/>
</dbReference>
<evidence type="ECO:0000313" key="2">
    <source>
        <dbReference type="Proteomes" id="UP001165685"/>
    </source>
</evidence>